<name>A0A6S6R3U9_9FIRM</name>
<dbReference type="RefSeq" id="WP_330601748.1">
    <property type="nucleotide sequence ID" value="NZ_AP023367.1"/>
</dbReference>
<dbReference type="PROSITE" id="PS50930">
    <property type="entry name" value="HTH_LYTTR"/>
    <property type="match status" value="1"/>
</dbReference>
<dbReference type="PANTHER" id="PTHR37299:SF4">
    <property type="entry name" value="TRANSCRIPTIONAL REGULATOR"/>
    <property type="match status" value="1"/>
</dbReference>
<gene>
    <name evidence="1" type="ORF">acsn021_43650</name>
</gene>
<dbReference type="KEGG" id="acel:acsn021_43650"/>
<dbReference type="GO" id="GO:0000156">
    <property type="term" value="F:phosphorelay response regulator activity"/>
    <property type="evidence" value="ECO:0007669"/>
    <property type="project" value="InterPro"/>
</dbReference>
<dbReference type="PANTHER" id="PTHR37299">
    <property type="entry name" value="TRANSCRIPTIONAL REGULATOR-RELATED"/>
    <property type="match status" value="1"/>
</dbReference>
<accession>A0A6S6R3U9</accession>
<reference evidence="1 2" key="1">
    <citation type="journal article" date="2016" name="Int. J. Syst. Evol. Microbiol.">
        <title>Descriptions of Anaerotaenia torta gen. nov., sp. nov. and Anaerocolumna cellulosilytica gen. nov., sp. nov. isolated from a methanogenic reactor of cattle waste.</title>
        <authorList>
            <person name="Uek A."/>
            <person name="Ohtaki Y."/>
            <person name="Kaku N."/>
            <person name="Ueki K."/>
        </authorList>
    </citation>
    <scope>NUCLEOTIDE SEQUENCE [LARGE SCALE GENOMIC DNA]</scope>
    <source>
        <strain evidence="1 2">SN021</strain>
    </source>
</reference>
<proteinExistence type="predicted"/>
<dbReference type="SMART" id="SM00850">
    <property type="entry name" value="LytTR"/>
    <property type="match status" value="1"/>
</dbReference>
<organism evidence="1 2">
    <name type="scientific">Anaerocolumna cellulosilytica</name>
    <dbReference type="NCBI Taxonomy" id="433286"/>
    <lineage>
        <taxon>Bacteria</taxon>
        <taxon>Bacillati</taxon>
        <taxon>Bacillota</taxon>
        <taxon>Clostridia</taxon>
        <taxon>Lachnospirales</taxon>
        <taxon>Lachnospiraceae</taxon>
        <taxon>Anaerocolumna</taxon>
    </lineage>
</organism>
<dbReference type="GO" id="GO:0003677">
    <property type="term" value="F:DNA binding"/>
    <property type="evidence" value="ECO:0007669"/>
    <property type="project" value="InterPro"/>
</dbReference>
<evidence type="ECO:0000313" key="2">
    <source>
        <dbReference type="Proteomes" id="UP000515561"/>
    </source>
</evidence>
<dbReference type="AlphaFoldDB" id="A0A6S6R3U9"/>
<dbReference type="Pfam" id="PF04397">
    <property type="entry name" value="LytTR"/>
    <property type="match status" value="1"/>
</dbReference>
<keyword evidence="2" id="KW-1185">Reference proteome</keyword>
<evidence type="ECO:0000313" key="1">
    <source>
        <dbReference type="EMBL" id="BCJ96796.1"/>
    </source>
</evidence>
<dbReference type="Gene3D" id="2.40.50.1020">
    <property type="entry name" value="LytTr DNA-binding domain"/>
    <property type="match status" value="1"/>
</dbReference>
<sequence>MYMKITIEDVGQGEEEEIIIRCKSLDKTVLRLISELKAGNQKLTGWKDGTVTMIDPQNVYYFEGVDNKVFIYCKQSIYESKLKLYEIEVEYVNTDFFRASKSVILNISKIKSLSPAFSGRFEALLFNDEKIVISKQYVPALKKKLGI</sequence>
<dbReference type="InterPro" id="IPR007492">
    <property type="entry name" value="LytTR_DNA-bd_dom"/>
</dbReference>
<dbReference type="Proteomes" id="UP000515561">
    <property type="component" value="Chromosome"/>
</dbReference>
<dbReference type="EMBL" id="AP023367">
    <property type="protein sequence ID" value="BCJ96796.1"/>
    <property type="molecule type" value="Genomic_DNA"/>
</dbReference>
<dbReference type="InterPro" id="IPR046947">
    <property type="entry name" value="LytR-like"/>
</dbReference>
<protein>
    <submittedName>
        <fullName evidence="1">LytR family transcriptional regulator</fullName>
    </submittedName>
</protein>